<evidence type="ECO:0000259" key="3">
    <source>
        <dbReference type="Pfam" id="PF01887"/>
    </source>
</evidence>
<dbReference type="SUPFAM" id="SSF102522">
    <property type="entry name" value="Bacterial fluorinating enzyme, N-terminal domain"/>
    <property type="match status" value="1"/>
</dbReference>
<dbReference type="InterPro" id="IPR046470">
    <property type="entry name" value="SAM_HAT_C"/>
</dbReference>
<evidence type="ECO:0000256" key="2">
    <source>
        <dbReference type="ARBA" id="ARBA00024035"/>
    </source>
</evidence>
<dbReference type="Gene3D" id="2.40.30.90">
    <property type="entry name" value="Bacterial fluorinating enzyme like"/>
    <property type="match status" value="1"/>
</dbReference>
<name>A0ABS3PZ48_9FLAO</name>
<gene>
    <name evidence="5" type="ORF">J4N46_09230</name>
</gene>
<dbReference type="InterPro" id="IPR046469">
    <property type="entry name" value="SAM_HAT_N"/>
</dbReference>
<dbReference type="RefSeq" id="WP_009415838.1">
    <property type="nucleotide sequence ID" value="NZ_JAGDYP010000007.1"/>
</dbReference>
<comment type="similarity">
    <text evidence="2">Belongs to the SAM hydrolase / SAM-dependent halogenase family.</text>
</comment>
<keyword evidence="1" id="KW-0949">S-adenosyl-L-methionine</keyword>
<dbReference type="InterPro" id="IPR023227">
    <property type="entry name" value="SAM_OH_AdoTrfase_C_sf"/>
</dbReference>
<dbReference type="EMBL" id="JAGDYP010000007">
    <property type="protein sequence ID" value="MBO1884585.1"/>
    <property type="molecule type" value="Genomic_DNA"/>
</dbReference>
<dbReference type="Pfam" id="PF20257">
    <property type="entry name" value="SAM_HAT_C"/>
    <property type="match status" value="1"/>
</dbReference>
<feature type="domain" description="S-adenosyl-l-methionine hydroxide adenosyltransferase N-terminal" evidence="3">
    <location>
        <begin position="4"/>
        <end position="144"/>
    </location>
</feature>
<dbReference type="PANTHER" id="PTHR35092:SF1">
    <property type="entry name" value="CHLORINASE MJ1651"/>
    <property type="match status" value="1"/>
</dbReference>
<accession>A0ABS3PZ48</accession>
<dbReference type="Pfam" id="PF01887">
    <property type="entry name" value="SAM_HAT_N"/>
    <property type="match status" value="1"/>
</dbReference>
<dbReference type="InterPro" id="IPR002747">
    <property type="entry name" value="SAM_OH_AdoTrfase"/>
</dbReference>
<dbReference type="PANTHER" id="PTHR35092">
    <property type="entry name" value="CHLORINASE MJ1651"/>
    <property type="match status" value="1"/>
</dbReference>
<dbReference type="PIRSF" id="PIRSF006779">
    <property type="entry name" value="UCP006779"/>
    <property type="match status" value="1"/>
</dbReference>
<protein>
    <submittedName>
        <fullName evidence="5">SAM-dependent chlorinase/fluorinase</fullName>
    </submittedName>
</protein>
<proteinExistence type="inferred from homology"/>
<dbReference type="Proteomes" id="UP000681610">
    <property type="component" value="Unassembled WGS sequence"/>
</dbReference>
<feature type="domain" description="S-adenosyl-l-methionine hydroxide adenosyltransferase C-terminal" evidence="4">
    <location>
        <begin position="169"/>
        <end position="270"/>
    </location>
</feature>
<dbReference type="InterPro" id="IPR023228">
    <property type="entry name" value="SAM_OH_AdoTrfase_N_sf"/>
</dbReference>
<evidence type="ECO:0000256" key="1">
    <source>
        <dbReference type="ARBA" id="ARBA00022691"/>
    </source>
</evidence>
<evidence type="ECO:0000313" key="6">
    <source>
        <dbReference type="Proteomes" id="UP000681610"/>
    </source>
</evidence>
<keyword evidence="6" id="KW-1185">Reference proteome</keyword>
<sequence length="275" mass="31862">MQIITLTTDYGLRDYSVAAVKGALYRECPTATIVDISHQISPFDIFQTAYILKNAYIHFPKGSIHVIGVDDERTSQKKHLIMYYNGHYFIGADSGIFNLITDNKENMELYEFKHQYPSELFPTLFVFPSIVQQIYNNVPLAKIGTKTEQYIRATYLKPEVNADNTYIYGAIMYIDHYGNAVSNITQELFEEVRQGRSFEVIFKMYPFDKIYKYYSEIVRKYSIEERSEKDGESMLLFNELGYLQISIYRSNCDTVGGAASLLGIYLHDRVSIQFK</sequence>
<evidence type="ECO:0000259" key="4">
    <source>
        <dbReference type="Pfam" id="PF20257"/>
    </source>
</evidence>
<comment type="caution">
    <text evidence="5">The sequence shown here is derived from an EMBL/GenBank/DDBJ whole genome shotgun (WGS) entry which is preliminary data.</text>
</comment>
<evidence type="ECO:0000313" key="5">
    <source>
        <dbReference type="EMBL" id="MBO1884585.1"/>
    </source>
</evidence>
<reference evidence="5 6" key="1">
    <citation type="submission" date="2021-03" db="EMBL/GenBank/DDBJ databases">
        <title>Isolation and description of Capnocytophaga bilenii sp. nov., a novel Capnocytophaga species, isolated from a gingivitis subject.</title>
        <authorList>
            <person name="Antezack A."/>
            <person name="Monnet-Corti V."/>
            <person name="La Scola B."/>
        </authorList>
    </citation>
    <scope>NUCLEOTIDE SEQUENCE [LARGE SCALE GENOMIC DNA]</scope>
    <source>
        <strain evidence="5 6">Marseille-Q4570</strain>
    </source>
</reference>
<dbReference type="SUPFAM" id="SSF101852">
    <property type="entry name" value="Bacterial fluorinating enzyme, C-terminal domain"/>
    <property type="match status" value="1"/>
</dbReference>
<organism evidence="5 6">
    <name type="scientific">Capnocytophaga bilenii</name>
    <dbReference type="NCBI Taxonomy" id="2819369"/>
    <lineage>
        <taxon>Bacteria</taxon>
        <taxon>Pseudomonadati</taxon>
        <taxon>Bacteroidota</taxon>
        <taxon>Flavobacteriia</taxon>
        <taxon>Flavobacteriales</taxon>
        <taxon>Flavobacteriaceae</taxon>
        <taxon>Capnocytophaga</taxon>
    </lineage>
</organism>
<dbReference type="Gene3D" id="3.40.50.10790">
    <property type="entry name" value="S-adenosyl-l-methionine hydroxide adenosyltransferase, N-terminal"/>
    <property type="match status" value="1"/>
</dbReference>